<name>X0YNV3_9ZZZZ</name>
<gene>
    <name evidence="1" type="ORF">S01H1_83854</name>
</gene>
<dbReference type="AlphaFoldDB" id="X0YNV3"/>
<dbReference type="EMBL" id="BARS01057102">
    <property type="protein sequence ID" value="GAG48597.1"/>
    <property type="molecule type" value="Genomic_DNA"/>
</dbReference>
<proteinExistence type="predicted"/>
<organism evidence="1">
    <name type="scientific">marine sediment metagenome</name>
    <dbReference type="NCBI Taxonomy" id="412755"/>
    <lineage>
        <taxon>unclassified sequences</taxon>
        <taxon>metagenomes</taxon>
        <taxon>ecological metagenomes</taxon>
    </lineage>
</organism>
<protein>
    <submittedName>
        <fullName evidence="1">Uncharacterized protein</fullName>
    </submittedName>
</protein>
<reference evidence="1" key="1">
    <citation type="journal article" date="2014" name="Front. Microbiol.">
        <title>High frequency of phylogenetically diverse reductive dehalogenase-homologous genes in deep subseafloor sedimentary metagenomes.</title>
        <authorList>
            <person name="Kawai M."/>
            <person name="Futagami T."/>
            <person name="Toyoda A."/>
            <person name="Takaki Y."/>
            <person name="Nishi S."/>
            <person name="Hori S."/>
            <person name="Arai W."/>
            <person name="Tsubouchi T."/>
            <person name="Morono Y."/>
            <person name="Uchiyama I."/>
            <person name="Ito T."/>
            <person name="Fujiyama A."/>
            <person name="Inagaki F."/>
            <person name="Takami H."/>
        </authorList>
    </citation>
    <scope>NUCLEOTIDE SEQUENCE</scope>
    <source>
        <strain evidence="1">Expedition CK06-06</strain>
    </source>
</reference>
<evidence type="ECO:0000313" key="1">
    <source>
        <dbReference type="EMBL" id="GAG48597.1"/>
    </source>
</evidence>
<comment type="caution">
    <text evidence="1">The sequence shown here is derived from an EMBL/GenBank/DDBJ whole genome shotgun (WGS) entry which is preliminary data.</text>
</comment>
<sequence length="80" mass="9568">MAYEHVIQVQCYSGRSYANRPASFVWQDEQYEVKDIEKEWIEPGQKHFVVVTTSAKGEKDEKRFEICYDEREDSWSLTEL</sequence>
<accession>X0YNV3</accession>